<evidence type="ECO:0000313" key="4">
    <source>
        <dbReference type="Proteomes" id="UP000291343"/>
    </source>
</evidence>
<dbReference type="Proteomes" id="UP000291343">
    <property type="component" value="Unassembled WGS sequence"/>
</dbReference>
<evidence type="ECO:0000256" key="2">
    <source>
        <dbReference type="SAM" id="SignalP"/>
    </source>
</evidence>
<gene>
    <name evidence="3" type="ORF">LSTR_LSTR017622</name>
</gene>
<keyword evidence="2" id="KW-0732">Signal</keyword>
<protein>
    <submittedName>
        <fullName evidence="3">Uncharacterized protein</fullName>
    </submittedName>
</protein>
<name>A0A482WP28_LAOST</name>
<dbReference type="EMBL" id="QKKF02028791">
    <property type="protein sequence ID" value="RZF35349.1"/>
    <property type="molecule type" value="Genomic_DNA"/>
</dbReference>
<feature type="signal peptide" evidence="2">
    <location>
        <begin position="1"/>
        <end position="21"/>
    </location>
</feature>
<comment type="caution">
    <text evidence="3">The sequence shown here is derived from an EMBL/GenBank/DDBJ whole genome shotgun (WGS) entry which is preliminary data.</text>
</comment>
<accession>A0A482WP28</accession>
<dbReference type="AlphaFoldDB" id="A0A482WP28"/>
<sequence length="59" mass="6740">MDHYMSVVFICLLCLLLPLSPDLLLVGGQLNIPGQDNTAYLDPNRRPQFDLDPRLKDDR</sequence>
<feature type="compositionally biased region" description="Basic and acidic residues" evidence="1">
    <location>
        <begin position="43"/>
        <end position="59"/>
    </location>
</feature>
<reference evidence="3 4" key="1">
    <citation type="journal article" date="2017" name="Gigascience">
        <title>Genome sequence of the small brown planthopper, Laodelphax striatellus.</title>
        <authorList>
            <person name="Zhu J."/>
            <person name="Jiang F."/>
            <person name="Wang X."/>
            <person name="Yang P."/>
            <person name="Bao Y."/>
            <person name="Zhao W."/>
            <person name="Wang W."/>
            <person name="Lu H."/>
            <person name="Wang Q."/>
            <person name="Cui N."/>
            <person name="Li J."/>
            <person name="Chen X."/>
            <person name="Luo L."/>
            <person name="Yu J."/>
            <person name="Kang L."/>
            <person name="Cui F."/>
        </authorList>
    </citation>
    <scope>NUCLEOTIDE SEQUENCE [LARGE SCALE GENOMIC DNA]</scope>
    <source>
        <strain evidence="3">Lst14</strain>
    </source>
</reference>
<evidence type="ECO:0000256" key="1">
    <source>
        <dbReference type="SAM" id="MobiDB-lite"/>
    </source>
</evidence>
<evidence type="ECO:0000313" key="3">
    <source>
        <dbReference type="EMBL" id="RZF35349.1"/>
    </source>
</evidence>
<feature type="region of interest" description="Disordered" evidence="1">
    <location>
        <begin position="37"/>
        <end position="59"/>
    </location>
</feature>
<feature type="chain" id="PRO_5019767821" evidence="2">
    <location>
        <begin position="22"/>
        <end position="59"/>
    </location>
</feature>
<proteinExistence type="predicted"/>
<dbReference type="InParanoid" id="A0A482WP28"/>
<dbReference type="OrthoDB" id="10029630at2759"/>
<organism evidence="3 4">
    <name type="scientific">Laodelphax striatellus</name>
    <name type="common">Small brown planthopper</name>
    <name type="synonym">Delphax striatella</name>
    <dbReference type="NCBI Taxonomy" id="195883"/>
    <lineage>
        <taxon>Eukaryota</taxon>
        <taxon>Metazoa</taxon>
        <taxon>Ecdysozoa</taxon>
        <taxon>Arthropoda</taxon>
        <taxon>Hexapoda</taxon>
        <taxon>Insecta</taxon>
        <taxon>Pterygota</taxon>
        <taxon>Neoptera</taxon>
        <taxon>Paraneoptera</taxon>
        <taxon>Hemiptera</taxon>
        <taxon>Auchenorrhyncha</taxon>
        <taxon>Fulgoroidea</taxon>
        <taxon>Delphacidae</taxon>
        <taxon>Criomorphinae</taxon>
        <taxon>Laodelphax</taxon>
    </lineage>
</organism>
<keyword evidence="4" id="KW-1185">Reference proteome</keyword>